<organism evidence="2 3">
    <name type="scientific">Lacibacter sediminis</name>
    <dbReference type="NCBI Taxonomy" id="2760713"/>
    <lineage>
        <taxon>Bacteria</taxon>
        <taxon>Pseudomonadati</taxon>
        <taxon>Bacteroidota</taxon>
        <taxon>Chitinophagia</taxon>
        <taxon>Chitinophagales</taxon>
        <taxon>Chitinophagaceae</taxon>
        <taxon>Lacibacter</taxon>
    </lineage>
</organism>
<evidence type="ECO:0000259" key="1">
    <source>
        <dbReference type="Pfam" id="PF08241"/>
    </source>
</evidence>
<sequence length="239" mass="27290">MKDIHSLERIVPDEMNNAVQWSAETLELHMERYRFASSHIKGGAVLDMACGVGYGAYLLAGSAAVESITAVDIDADCIAYARQRYNHPRISFLQADATRFDDGRKFDSIVSLETIEHLPDTQLFLTHLYQLLISNGLLICSVPVTPSVDANPYHLHDFTEKQFLRLLIKAGFSIEEKMIQVQPFSPVQVLDKKEKRTESLRKNLPFYYLSHPMALIKRIVSTMRYGFTNRYLVVCCRKK</sequence>
<keyword evidence="2" id="KW-0489">Methyltransferase</keyword>
<dbReference type="PANTHER" id="PTHR43861">
    <property type="entry name" value="TRANS-ACONITATE 2-METHYLTRANSFERASE-RELATED"/>
    <property type="match status" value="1"/>
</dbReference>
<evidence type="ECO:0000313" key="3">
    <source>
        <dbReference type="Proteomes" id="UP000515344"/>
    </source>
</evidence>
<keyword evidence="3" id="KW-1185">Reference proteome</keyword>
<dbReference type="Pfam" id="PF08241">
    <property type="entry name" value="Methyltransf_11"/>
    <property type="match status" value="1"/>
</dbReference>
<dbReference type="Proteomes" id="UP000515344">
    <property type="component" value="Chromosome"/>
</dbReference>
<dbReference type="CDD" id="cd02440">
    <property type="entry name" value="AdoMet_MTases"/>
    <property type="match status" value="1"/>
</dbReference>
<evidence type="ECO:0000313" key="2">
    <source>
        <dbReference type="EMBL" id="QNA45359.1"/>
    </source>
</evidence>
<protein>
    <submittedName>
        <fullName evidence="2">Class I SAM-dependent methyltransferase</fullName>
    </submittedName>
</protein>
<dbReference type="RefSeq" id="WP_182804340.1">
    <property type="nucleotide sequence ID" value="NZ_CP060007.1"/>
</dbReference>
<dbReference type="KEGG" id="lacs:H4075_03935"/>
<dbReference type="GO" id="GO:0032259">
    <property type="term" value="P:methylation"/>
    <property type="evidence" value="ECO:0007669"/>
    <property type="project" value="UniProtKB-KW"/>
</dbReference>
<dbReference type="Gene3D" id="3.40.50.150">
    <property type="entry name" value="Vaccinia Virus protein VP39"/>
    <property type="match status" value="1"/>
</dbReference>
<accession>A0A7G5XIQ6</accession>
<dbReference type="AlphaFoldDB" id="A0A7G5XIQ6"/>
<dbReference type="GO" id="GO:0008757">
    <property type="term" value="F:S-adenosylmethionine-dependent methyltransferase activity"/>
    <property type="evidence" value="ECO:0007669"/>
    <property type="project" value="InterPro"/>
</dbReference>
<name>A0A7G5XIQ6_9BACT</name>
<feature type="domain" description="Methyltransferase type 11" evidence="1">
    <location>
        <begin position="46"/>
        <end position="140"/>
    </location>
</feature>
<gene>
    <name evidence="2" type="ORF">H4075_03935</name>
</gene>
<dbReference type="EMBL" id="CP060007">
    <property type="protein sequence ID" value="QNA45359.1"/>
    <property type="molecule type" value="Genomic_DNA"/>
</dbReference>
<dbReference type="SUPFAM" id="SSF53335">
    <property type="entry name" value="S-adenosyl-L-methionine-dependent methyltransferases"/>
    <property type="match status" value="1"/>
</dbReference>
<proteinExistence type="predicted"/>
<reference evidence="3" key="1">
    <citation type="submission" date="2020-08" db="EMBL/GenBank/DDBJ databases">
        <title>Lacibacter sp. S13-6-6 genome sequencing.</title>
        <authorList>
            <person name="Jin L."/>
        </authorList>
    </citation>
    <scope>NUCLEOTIDE SEQUENCE [LARGE SCALE GENOMIC DNA]</scope>
    <source>
        <strain evidence="3">S13-6-6</strain>
    </source>
</reference>
<dbReference type="InterPro" id="IPR013216">
    <property type="entry name" value="Methyltransf_11"/>
</dbReference>
<keyword evidence="2" id="KW-0808">Transferase</keyword>
<dbReference type="InterPro" id="IPR029063">
    <property type="entry name" value="SAM-dependent_MTases_sf"/>
</dbReference>